<evidence type="ECO:0000313" key="4">
    <source>
        <dbReference type="EMBL" id="PHZ86019.1"/>
    </source>
</evidence>
<evidence type="ECO:0000259" key="3">
    <source>
        <dbReference type="PROSITE" id="PS51755"/>
    </source>
</evidence>
<dbReference type="InParanoid" id="A0A2G4YUK8"/>
<dbReference type="GO" id="GO:0000160">
    <property type="term" value="P:phosphorelay signal transduction system"/>
    <property type="evidence" value="ECO:0007669"/>
    <property type="project" value="InterPro"/>
</dbReference>
<evidence type="ECO:0000256" key="2">
    <source>
        <dbReference type="PROSITE-ProRule" id="PRU01091"/>
    </source>
</evidence>
<comment type="caution">
    <text evidence="4">The sequence shown here is derived from an EMBL/GenBank/DDBJ whole genome shotgun (WGS) entry which is preliminary data.</text>
</comment>
<sequence length="549" mass="61855">MTDSIYFEDFYIESNFLFGITRAGEKMKFTRSERALLTLLLSKPGQILSRSQLLNTIGTDDSETTDRNIDYLISRLRKKLKDPKKNAKYIGTQYGEGYLWLANPLSKDEYQSGTPIFLHIRPAHGLTLLQHHKPNATWCLSQLVTGLKAAFDPSNRIVDNSAQDPNTAAEKDQGVFILEPSFIAIKSELHCAITVRDGRTKNIIMADRITLPIQPPLEQDSPDIKGHAQIIKDKIWQYLTYQDNVPHTARDVPLAFRLDDATALFHPGYEGLKKVEGLLRETLQKYPEDHCSKILLATLIHTTLLDESHDISDTRAEENEMETLLLDALPHVQNQPLFYLAVAKLLFFVGRGHAHLAEEVAKEALHNETTYAATFAVNGQMRIYLGDIEDGLDLLTQSLELSEKGTQFQIFLHVLRCAGLMAAKRWDDSQKELALMLSSIPQDQFRRTSTSPQLSLALMLTPGDNRPASPPIMAMLAKMTPETAEGYLKRSHYTVVRLFRHQKHRSNLLRGSLKLLTERFGPGIVPDVVRESVPELCAELGADRPPVRA</sequence>
<organism evidence="4 5">
    <name type="scientific">Paremcibacter congregatus</name>
    <dbReference type="NCBI Taxonomy" id="2043170"/>
    <lineage>
        <taxon>Bacteria</taxon>
        <taxon>Pseudomonadati</taxon>
        <taxon>Pseudomonadota</taxon>
        <taxon>Alphaproteobacteria</taxon>
        <taxon>Emcibacterales</taxon>
        <taxon>Emcibacteraceae</taxon>
        <taxon>Paremcibacter</taxon>
    </lineage>
</organism>
<dbReference type="SUPFAM" id="SSF46894">
    <property type="entry name" value="C-terminal effector domain of the bipartite response regulators"/>
    <property type="match status" value="1"/>
</dbReference>
<dbReference type="Proteomes" id="UP000229730">
    <property type="component" value="Unassembled WGS sequence"/>
</dbReference>
<evidence type="ECO:0000256" key="1">
    <source>
        <dbReference type="ARBA" id="ARBA00023125"/>
    </source>
</evidence>
<keyword evidence="1 2" id="KW-0238">DNA-binding</keyword>
<dbReference type="PROSITE" id="PS51755">
    <property type="entry name" value="OMPR_PHOB"/>
    <property type="match status" value="1"/>
</dbReference>
<dbReference type="GO" id="GO:0006355">
    <property type="term" value="P:regulation of DNA-templated transcription"/>
    <property type="evidence" value="ECO:0007669"/>
    <property type="project" value="InterPro"/>
</dbReference>
<protein>
    <recommendedName>
        <fullName evidence="3">OmpR/PhoB-type domain-containing protein</fullName>
    </recommendedName>
</protein>
<dbReference type="InterPro" id="IPR001867">
    <property type="entry name" value="OmpR/PhoB-type_DNA-bd"/>
</dbReference>
<dbReference type="EMBL" id="PDEM01000009">
    <property type="protein sequence ID" value="PHZ86019.1"/>
    <property type="molecule type" value="Genomic_DNA"/>
</dbReference>
<feature type="DNA-binding region" description="OmpR/PhoB-type" evidence="2">
    <location>
        <begin position="2"/>
        <end position="102"/>
    </location>
</feature>
<proteinExistence type="predicted"/>
<reference evidence="4 5" key="1">
    <citation type="submission" date="2017-10" db="EMBL/GenBank/DDBJ databases">
        <title>Frigbacter circumglobatus gen. nov. sp. nov., isolated from sediment cultured in situ.</title>
        <authorList>
            <person name="Zhao Z."/>
        </authorList>
    </citation>
    <scope>NUCLEOTIDE SEQUENCE [LARGE SCALE GENOMIC DNA]</scope>
    <source>
        <strain evidence="4 5">ZYL</strain>
    </source>
</reference>
<dbReference type="InterPro" id="IPR016032">
    <property type="entry name" value="Sig_transdc_resp-reg_C-effctor"/>
</dbReference>
<feature type="domain" description="OmpR/PhoB-type" evidence="3">
    <location>
        <begin position="2"/>
        <end position="102"/>
    </location>
</feature>
<evidence type="ECO:0000313" key="5">
    <source>
        <dbReference type="Proteomes" id="UP000229730"/>
    </source>
</evidence>
<gene>
    <name evidence="4" type="ORF">CRD36_04935</name>
</gene>
<name>A0A2G4YUK8_9PROT</name>
<dbReference type="AlphaFoldDB" id="A0A2G4YUK8"/>
<dbReference type="Gene3D" id="1.10.10.10">
    <property type="entry name" value="Winged helix-like DNA-binding domain superfamily/Winged helix DNA-binding domain"/>
    <property type="match status" value="1"/>
</dbReference>
<dbReference type="CDD" id="cd00383">
    <property type="entry name" value="trans_reg_C"/>
    <property type="match status" value="1"/>
</dbReference>
<dbReference type="GO" id="GO:0003677">
    <property type="term" value="F:DNA binding"/>
    <property type="evidence" value="ECO:0007669"/>
    <property type="project" value="UniProtKB-UniRule"/>
</dbReference>
<dbReference type="InterPro" id="IPR036388">
    <property type="entry name" value="WH-like_DNA-bd_sf"/>
</dbReference>
<dbReference type="Pfam" id="PF00486">
    <property type="entry name" value="Trans_reg_C"/>
    <property type="match status" value="1"/>
</dbReference>
<dbReference type="SMART" id="SM00862">
    <property type="entry name" value="Trans_reg_C"/>
    <property type="match status" value="1"/>
</dbReference>
<keyword evidence="5" id="KW-1185">Reference proteome</keyword>
<dbReference type="RefSeq" id="WP_099471603.1">
    <property type="nucleotide sequence ID" value="NZ_CP041025.1"/>
</dbReference>
<dbReference type="OrthoDB" id="4473689at2"/>
<accession>A0A2G4YUK8</accession>